<gene>
    <name evidence="3" type="ORF">AOL_s00078g148</name>
</gene>
<feature type="chain" id="PRO_5003426035" evidence="2">
    <location>
        <begin position="25"/>
        <end position="583"/>
    </location>
</feature>
<evidence type="ECO:0000313" key="3">
    <source>
        <dbReference type="EMBL" id="EGX49659.1"/>
    </source>
</evidence>
<protein>
    <submittedName>
        <fullName evidence="3">Uncharacterized protein</fullName>
    </submittedName>
</protein>
<evidence type="ECO:0000256" key="1">
    <source>
        <dbReference type="SAM" id="MobiDB-lite"/>
    </source>
</evidence>
<dbReference type="Proteomes" id="UP000008784">
    <property type="component" value="Unassembled WGS sequence"/>
</dbReference>
<organism evidence="3 4">
    <name type="scientific">Arthrobotrys oligospora (strain ATCC 24927 / CBS 115.81 / DSM 1491)</name>
    <name type="common">Nematode-trapping fungus</name>
    <name type="synonym">Didymozoophaga oligospora</name>
    <dbReference type="NCBI Taxonomy" id="756982"/>
    <lineage>
        <taxon>Eukaryota</taxon>
        <taxon>Fungi</taxon>
        <taxon>Dikarya</taxon>
        <taxon>Ascomycota</taxon>
        <taxon>Pezizomycotina</taxon>
        <taxon>Orbiliomycetes</taxon>
        <taxon>Orbiliales</taxon>
        <taxon>Orbiliaceae</taxon>
        <taxon>Orbilia</taxon>
        <taxon>Orbilia oligospora</taxon>
    </lineage>
</organism>
<keyword evidence="4" id="KW-1185">Reference proteome</keyword>
<dbReference type="InParanoid" id="G1XB51"/>
<keyword evidence="2" id="KW-0732">Signal</keyword>
<evidence type="ECO:0000256" key="2">
    <source>
        <dbReference type="SAM" id="SignalP"/>
    </source>
</evidence>
<evidence type="ECO:0000313" key="4">
    <source>
        <dbReference type="Proteomes" id="UP000008784"/>
    </source>
</evidence>
<sequence>MHTFITKAVLSFATLWGMSMVTCAARGLEIPPSVNLTKRAGDMQTYVYPNLFMIDPKSTEFMGRDLNEPLRYLWSGAISFEADGDKYQRCLRYIPSETFPTHAPCKCTQIDKSKGCDDKSINHPTPSYRWAFDGLIRMFKRETRNISFWSGMIRHHASGKCLGYSPDSGFPTYRGEESHTPGKLGDLEMVDCEDPEDEKYHGVRIWVVWLTEKDTKTSIIPWGATHMWPACSNTRVKAKKTIMDRLKGKKVRWERIYRGIAASPSSNGVYFGCARGQHTWVTPHPWFYRVPKPRAFFPDKKNYDDMGSTINGEKNSIESLIDFDWPNTPPGNEAPGDLEVEGTPWKEIWRALRGMRYEREPDVNFEGGASPAFDDEVTGIEQENAERQKENTEREKIMRKEEGDADADDDDDDVFEDAPETWDDEKNAFSDDENEEDFPEDKGGGKDSSSGDKPVKDPPSNDKPAKKDPPSNDKPAKDPPSGDDKNKDTPDDPFGDDKGIDDPFADKNRVKNDKTTKDPPSNDETTKDPPSDDETTKDPPSDDETAKDPPSDDETAKDPPSNDETAKDPLSNDETAKDPPPKR</sequence>
<dbReference type="EMBL" id="ADOT01000133">
    <property type="protein sequence ID" value="EGX49659.1"/>
    <property type="molecule type" value="Genomic_DNA"/>
</dbReference>
<accession>G1XB51</accession>
<name>G1XB51_ARTOA</name>
<feature type="signal peptide" evidence="2">
    <location>
        <begin position="1"/>
        <end position="24"/>
    </location>
</feature>
<dbReference type="AlphaFoldDB" id="G1XB51"/>
<dbReference type="OrthoDB" id="10305805at2759"/>
<feature type="compositionally biased region" description="Basic and acidic residues" evidence="1">
    <location>
        <begin position="384"/>
        <end position="402"/>
    </location>
</feature>
<feature type="compositionally biased region" description="Basic and acidic residues" evidence="1">
    <location>
        <begin position="574"/>
        <end position="583"/>
    </location>
</feature>
<dbReference type="RefSeq" id="XP_011121713.1">
    <property type="nucleotide sequence ID" value="XM_011123411.1"/>
</dbReference>
<feature type="compositionally biased region" description="Basic and acidic residues" evidence="1">
    <location>
        <begin position="524"/>
        <end position="557"/>
    </location>
</feature>
<dbReference type="HOGENOM" id="CLU_467662_0_0_1"/>
<feature type="compositionally biased region" description="Acidic residues" evidence="1">
    <location>
        <begin position="430"/>
        <end position="439"/>
    </location>
</feature>
<dbReference type="GeneID" id="22892605"/>
<feature type="compositionally biased region" description="Acidic residues" evidence="1">
    <location>
        <begin position="403"/>
        <end position="423"/>
    </location>
</feature>
<comment type="caution">
    <text evidence="3">The sequence shown here is derived from an EMBL/GenBank/DDBJ whole genome shotgun (WGS) entry which is preliminary data.</text>
</comment>
<feature type="compositionally biased region" description="Basic and acidic residues" evidence="1">
    <location>
        <begin position="440"/>
        <end position="517"/>
    </location>
</feature>
<feature type="region of interest" description="Disordered" evidence="1">
    <location>
        <begin position="362"/>
        <end position="583"/>
    </location>
</feature>
<dbReference type="STRING" id="756982.G1XB51"/>
<reference evidence="3 4" key="1">
    <citation type="journal article" date="2011" name="PLoS Pathog.">
        <title>Genomic and proteomic analyses of the fungus Arthrobotrys oligospora provide insights into nematode-trap formation.</title>
        <authorList>
            <person name="Yang J."/>
            <person name="Wang L."/>
            <person name="Ji X."/>
            <person name="Feng Y."/>
            <person name="Li X."/>
            <person name="Zou C."/>
            <person name="Xu J."/>
            <person name="Ren Y."/>
            <person name="Mi Q."/>
            <person name="Wu J."/>
            <person name="Liu S."/>
            <person name="Liu Y."/>
            <person name="Huang X."/>
            <person name="Wang H."/>
            <person name="Niu X."/>
            <person name="Li J."/>
            <person name="Liang L."/>
            <person name="Luo Y."/>
            <person name="Ji K."/>
            <person name="Zhou W."/>
            <person name="Yu Z."/>
            <person name="Li G."/>
            <person name="Liu Y."/>
            <person name="Li L."/>
            <person name="Qiao M."/>
            <person name="Feng L."/>
            <person name="Zhang K.-Q."/>
        </authorList>
    </citation>
    <scope>NUCLEOTIDE SEQUENCE [LARGE SCALE GENOMIC DNA]</scope>
    <source>
        <strain evidence="4">ATCC 24927 / CBS 115.81 / DSM 1491</strain>
    </source>
</reference>
<proteinExistence type="predicted"/>